<sequence>MELLIGIFILVIMGILLSRLAGIIGANLFKFSQIYGHIQESYRKLKKMAYK</sequence>
<protein>
    <submittedName>
        <fullName evidence="2">Uncharacterized protein</fullName>
    </submittedName>
</protein>
<gene>
    <name evidence="2" type="ORF">SAMN02745176_00295</name>
</gene>
<keyword evidence="3" id="KW-1185">Reference proteome</keyword>
<dbReference type="RefSeq" id="WP_175548321.1">
    <property type="nucleotide sequence ID" value="NZ_FQZS01000003.1"/>
</dbReference>
<name>A0A1M6B708_9FIRM</name>
<dbReference type="EMBL" id="FQZS01000003">
    <property type="protein sequence ID" value="SHI44263.1"/>
    <property type="molecule type" value="Genomic_DNA"/>
</dbReference>
<dbReference type="STRING" id="1122184.SAMN02745176_00295"/>
<organism evidence="2 3">
    <name type="scientific">Lutispora thermophila DSM 19022</name>
    <dbReference type="NCBI Taxonomy" id="1122184"/>
    <lineage>
        <taxon>Bacteria</taxon>
        <taxon>Bacillati</taxon>
        <taxon>Bacillota</taxon>
        <taxon>Clostridia</taxon>
        <taxon>Lutisporales</taxon>
        <taxon>Lutisporaceae</taxon>
        <taxon>Lutispora</taxon>
    </lineage>
</organism>
<keyword evidence="1" id="KW-1133">Transmembrane helix</keyword>
<keyword evidence="1" id="KW-0812">Transmembrane</keyword>
<evidence type="ECO:0000313" key="2">
    <source>
        <dbReference type="EMBL" id="SHI44263.1"/>
    </source>
</evidence>
<feature type="transmembrane region" description="Helical" evidence="1">
    <location>
        <begin position="6"/>
        <end position="29"/>
    </location>
</feature>
<accession>A0A1M6B708</accession>
<evidence type="ECO:0000256" key="1">
    <source>
        <dbReference type="SAM" id="Phobius"/>
    </source>
</evidence>
<evidence type="ECO:0000313" key="3">
    <source>
        <dbReference type="Proteomes" id="UP000184442"/>
    </source>
</evidence>
<keyword evidence="1" id="KW-0472">Membrane</keyword>
<proteinExistence type="predicted"/>
<dbReference type="AlphaFoldDB" id="A0A1M6B708"/>
<reference evidence="2 3" key="1">
    <citation type="submission" date="2016-11" db="EMBL/GenBank/DDBJ databases">
        <authorList>
            <person name="Jaros S."/>
            <person name="Januszkiewicz K."/>
            <person name="Wedrychowicz H."/>
        </authorList>
    </citation>
    <scope>NUCLEOTIDE SEQUENCE [LARGE SCALE GENOMIC DNA]</scope>
    <source>
        <strain evidence="2 3">DSM 19022</strain>
    </source>
</reference>
<dbReference type="Proteomes" id="UP000184442">
    <property type="component" value="Unassembled WGS sequence"/>
</dbReference>